<comment type="subcellular location">
    <subcellularLocation>
        <location evidence="1">Mitochondrion inner membrane</location>
        <topology evidence="1">Single-pass membrane protein</topology>
    </subcellularLocation>
</comment>
<reference evidence="3 4" key="1">
    <citation type="submission" date="2025-04" db="UniProtKB">
        <authorList>
            <consortium name="RefSeq"/>
        </authorList>
    </citation>
    <scope>IDENTIFICATION</scope>
</reference>
<dbReference type="AlphaFoldDB" id="A0AAJ7DX01"/>
<keyword evidence="2" id="KW-1185">Reference proteome</keyword>
<keyword evidence="1" id="KW-0496">Mitochondrion</keyword>
<comment type="similarity">
    <text evidence="1">Belongs to the MICOS complex subunit Mic13 family.</text>
</comment>
<evidence type="ECO:0000313" key="4">
    <source>
        <dbReference type="RefSeq" id="XP_011499472.1"/>
    </source>
</evidence>
<dbReference type="RefSeq" id="XP_011499472.1">
    <property type="nucleotide sequence ID" value="XM_011501170.1"/>
</dbReference>
<dbReference type="Pfam" id="PF15884">
    <property type="entry name" value="QIL1"/>
    <property type="match status" value="1"/>
</dbReference>
<dbReference type="RefSeq" id="XP_011499471.1">
    <property type="nucleotide sequence ID" value="XM_011501169.1"/>
</dbReference>
<dbReference type="GeneID" id="105363474"/>
<protein>
    <recommendedName>
        <fullName evidence="1">MICOS complex subunit MIC13</fullName>
    </recommendedName>
</protein>
<organism evidence="2 3">
    <name type="scientific">Ceratosolen solmsi marchali</name>
    <dbReference type="NCBI Taxonomy" id="326594"/>
    <lineage>
        <taxon>Eukaryota</taxon>
        <taxon>Metazoa</taxon>
        <taxon>Ecdysozoa</taxon>
        <taxon>Arthropoda</taxon>
        <taxon>Hexapoda</taxon>
        <taxon>Insecta</taxon>
        <taxon>Pterygota</taxon>
        <taxon>Neoptera</taxon>
        <taxon>Endopterygota</taxon>
        <taxon>Hymenoptera</taxon>
        <taxon>Apocrita</taxon>
        <taxon>Proctotrupomorpha</taxon>
        <taxon>Chalcidoidea</taxon>
        <taxon>Agaonidae</taxon>
        <taxon>Agaoninae</taxon>
        <taxon>Ceratosolen</taxon>
    </lineage>
</organism>
<dbReference type="Proteomes" id="UP000695007">
    <property type="component" value="Unplaced"/>
</dbReference>
<dbReference type="InterPro" id="IPR026769">
    <property type="entry name" value="Mic13"/>
</dbReference>
<sequence length="114" mass="12781">MGLLRSTLKFAVKGYVAWIAIDYTIQEGFWSGSNDSIVAFKTLGNKIKEIVPENLTNQLPKLNVNDSVKNSWNTQVNNAAELILVSPKKISVLIEDTVFQNEKINNTNVKQSNR</sequence>
<proteinExistence type="inferred from homology"/>
<evidence type="ECO:0000313" key="2">
    <source>
        <dbReference type="Proteomes" id="UP000695007"/>
    </source>
</evidence>
<evidence type="ECO:0000256" key="1">
    <source>
        <dbReference type="RuleBase" id="RU363009"/>
    </source>
</evidence>
<keyword evidence="1" id="KW-0999">Mitochondrion inner membrane</keyword>
<name>A0AAJ7DX01_9HYME</name>
<keyword evidence="1" id="KW-0472">Membrane</keyword>
<gene>
    <name evidence="3 4" type="primary">LOC105363474</name>
</gene>
<dbReference type="GO" id="GO:0061617">
    <property type="term" value="C:MICOS complex"/>
    <property type="evidence" value="ECO:0007669"/>
    <property type="project" value="UniProtKB-UniRule"/>
</dbReference>
<comment type="function">
    <text evidence="1">Component of the MICOS complex, a large protein complex of the mitochondrial inner membrane that plays crucial roles in the maintenance of crista junctions, inner membrane architecture, and formation of contact sites to the outer membrane.</text>
</comment>
<accession>A0AAJ7DX01</accession>
<evidence type="ECO:0000313" key="3">
    <source>
        <dbReference type="RefSeq" id="XP_011499471.1"/>
    </source>
</evidence>
<dbReference type="KEGG" id="csol:105363474"/>
<comment type="subunit">
    <text evidence="1">Component of the mitochondrial contact site and cristae organizing system (MICOS) complex.</text>
</comment>